<organism evidence="1">
    <name type="scientific">Candidatus Methanophaga sp. ANME-1 ERB7</name>
    <dbReference type="NCBI Taxonomy" id="2759913"/>
    <lineage>
        <taxon>Archaea</taxon>
        <taxon>Methanobacteriati</taxon>
        <taxon>Methanobacteriota</taxon>
        <taxon>Stenosarchaea group</taxon>
        <taxon>Methanomicrobia</taxon>
        <taxon>Candidatus Methanophagales</taxon>
        <taxon>Candidatus Methanophagaceae</taxon>
        <taxon>Candidatus Methanophaga</taxon>
    </lineage>
</organism>
<sequence>MRRAEKKLHSSNCISDNLGVHDPRLRDYDQDSKFVLHNKVITSLDRFPYTFLFPMIFCHPVL</sequence>
<reference evidence="1" key="1">
    <citation type="submission" date="2020-06" db="EMBL/GenBank/DDBJ databases">
        <title>Unique genomic features of the anaerobic methanotrophic archaea.</title>
        <authorList>
            <person name="Chadwick G.L."/>
            <person name="Skennerton C.T."/>
            <person name="Laso-Perez R."/>
            <person name="Leu A.O."/>
            <person name="Speth D.R."/>
            <person name="Yu H."/>
            <person name="Morgan-Lang C."/>
            <person name="Hatzenpichler R."/>
            <person name="Goudeau D."/>
            <person name="Malmstrom R."/>
            <person name="Brazelton W.J."/>
            <person name="Woyke T."/>
            <person name="Hallam S.J."/>
            <person name="Tyson G.W."/>
            <person name="Wegener G."/>
            <person name="Boetius A."/>
            <person name="Orphan V."/>
        </authorList>
    </citation>
    <scope>NUCLEOTIDE SEQUENCE</scope>
</reference>
<name>A0A7G9Z5Z1_9EURY</name>
<dbReference type="AlphaFoldDB" id="A0A7G9Z5Z1"/>
<proteinExistence type="predicted"/>
<evidence type="ECO:0000313" key="1">
    <source>
        <dbReference type="EMBL" id="QNO55675.1"/>
    </source>
</evidence>
<protein>
    <submittedName>
        <fullName evidence="1">Uncharacterized protein</fullName>
    </submittedName>
</protein>
<dbReference type="EMBL" id="MT631625">
    <property type="protein sequence ID" value="QNO55675.1"/>
    <property type="molecule type" value="Genomic_DNA"/>
</dbReference>
<accession>A0A7G9Z5Z1</accession>
<gene>
    <name evidence="1" type="ORF">EEOEGNLI_00012</name>
</gene>